<feature type="chain" id="PRO_5003088024" evidence="2">
    <location>
        <begin position="22"/>
        <end position="212"/>
    </location>
</feature>
<dbReference type="InterPro" id="IPR004564">
    <property type="entry name" value="OM_lipoprot_carrier_LolA-like"/>
</dbReference>
<sequence length="212" mass="24392">MKRIIILSLTLILCFALPATASDQEVVDRVQDRLDALEGLKADYVQILTNAATKETQERTGSIYFKKPLQVRWEADAPHQELLVIDQDKVWNYFPDDEVAYEYEVEEVLTSRAMINFISGQAKLTEDFQVEEQGMEDGLHKLKLVPASPEPDLVLAYLWSDDQGLLHRILLVDFFGNGNELRLESMETDPELDREKFEFSPEDVEIREGRVD</sequence>
<dbReference type="PANTHER" id="PTHR35869:SF1">
    <property type="entry name" value="OUTER-MEMBRANE LIPOPROTEIN CARRIER PROTEIN"/>
    <property type="match status" value="1"/>
</dbReference>
<dbReference type="Proteomes" id="UP000005496">
    <property type="component" value="Unassembled WGS sequence"/>
</dbReference>
<dbReference type="AlphaFoldDB" id="D6SQB5"/>
<dbReference type="SUPFAM" id="SSF89392">
    <property type="entry name" value="Prokaryotic lipoproteins and lipoprotein localization factors"/>
    <property type="match status" value="1"/>
</dbReference>
<dbReference type="Pfam" id="PF03548">
    <property type="entry name" value="LolA"/>
    <property type="match status" value="1"/>
</dbReference>
<dbReference type="eggNOG" id="COG2834">
    <property type="taxonomic scope" value="Bacteria"/>
</dbReference>
<dbReference type="RefSeq" id="WP_008870255.1">
    <property type="nucleotide sequence ID" value="NZ_ACJN02000002.1"/>
</dbReference>
<gene>
    <name evidence="3" type="ORF">Dthio_PD2333</name>
</gene>
<accession>D6SQB5</accession>
<protein>
    <submittedName>
        <fullName evidence="3">Outer membrane lipoprotein carrier protein LolA</fullName>
    </submittedName>
</protein>
<dbReference type="InterPro" id="IPR029046">
    <property type="entry name" value="LolA/LolB/LppX"/>
</dbReference>
<dbReference type="OrthoDB" id="9785727at2"/>
<dbReference type="CDD" id="cd16325">
    <property type="entry name" value="LolA"/>
    <property type="match status" value="1"/>
</dbReference>
<keyword evidence="3" id="KW-0449">Lipoprotein</keyword>
<evidence type="ECO:0000256" key="2">
    <source>
        <dbReference type="SAM" id="SignalP"/>
    </source>
</evidence>
<dbReference type="PANTHER" id="PTHR35869">
    <property type="entry name" value="OUTER-MEMBRANE LIPOPROTEIN CARRIER PROTEIN"/>
    <property type="match status" value="1"/>
</dbReference>
<evidence type="ECO:0000313" key="4">
    <source>
        <dbReference type="Proteomes" id="UP000005496"/>
    </source>
</evidence>
<feature type="signal peptide" evidence="2">
    <location>
        <begin position="1"/>
        <end position="21"/>
    </location>
</feature>
<evidence type="ECO:0000256" key="1">
    <source>
        <dbReference type="ARBA" id="ARBA00022729"/>
    </source>
</evidence>
<evidence type="ECO:0000313" key="3">
    <source>
        <dbReference type="EMBL" id="EFI34941.1"/>
    </source>
</evidence>
<reference evidence="3" key="1">
    <citation type="submission" date="2010-05" db="EMBL/GenBank/DDBJ databases">
        <title>The draft genome of Desulfonatronospira thiodismutans ASO3-1.</title>
        <authorList>
            <consortium name="US DOE Joint Genome Institute (JGI-PGF)"/>
            <person name="Lucas S."/>
            <person name="Copeland A."/>
            <person name="Lapidus A."/>
            <person name="Cheng J.-F."/>
            <person name="Bruce D."/>
            <person name="Goodwin L."/>
            <person name="Pitluck S."/>
            <person name="Chertkov O."/>
            <person name="Brettin T."/>
            <person name="Detter J.C."/>
            <person name="Han C."/>
            <person name="Land M.L."/>
            <person name="Hauser L."/>
            <person name="Kyrpides N."/>
            <person name="Mikhailova N."/>
            <person name="Muyzer G."/>
            <person name="Woyke T."/>
        </authorList>
    </citation>
    <scope>NUCLEOTIDE SEQUENCE [LARGE SCALE GENOMIC DNA]</scope>
    <source>
        <strain evidence="3">ASO3-1</strain>
    </source>
</reference>
<dbReference type="EMBL" id="ACJN02000002">
    <property type="protein sequence ID" value="EFI34941.1"/>
    <property type="molecule type" value="Genomic_DNA"/>
</dbReference>
<name>D6SQB5_9BACT</name>
<comment type="caution">
    <text evidence="3">The sequence shown here is derived from an EMBL/GenBank/DDBJ whole genome shotgun (WGS) entry which is preliminary data.</text>
</comment>
<keyword evidence="1 2" id="KW-0732">Signal</keyword>
<proteinExistence type="predicted"/>
<keyword evidence="4" id="KW-1185">Reference proteome</keyword>
<organism evidence="3 4">
    <name type="scientific">Desulfonatronospira thiodismutans ASO3-1</name>
    <dbReference type="NCBI Taxonomy" id="555779"/>
    <lineage>
        <taxon>Bacteria</taxon>
        <taxon>Pseudomonadati</taxon>
        <taxon>Thermodesulfobacteriota</taxon>
        <taxon>Desulfovibrionia</taxon>
        <taxon>Desulfovibrionales</taxon>
        <taxon>Desulfonatronovibrionaceae</taxon>
        <taxon>Desulfonatronospira</taxon>
    </lineage>
</organism>
<dbReference type="Gene3D" id="2.50.20.10">
    <property type="entry name" value="Lipoprotein localisation LolA/LolB/LppX"/>
    <property type="match status" value="1"/>
</dbReference>